<dbReference type="GO" id="GO:0046655">
    <property type="term" value="P:folic acid metabolic process"/>
    <property type="evidence" value="ECO:0007669"/>
    <property type="project" value="TreeGrafter"/>
</dbReference>
<feature type="domain" description="DHFR" evidence="10">
    <location>
        <begin position="1"/>
        <end position="160"/>
    </location>
</feature>
<dbReference type="PATRIC" id="fig|1641875.4.peg.1721"/>
<evidence type="ECO:0000256" key="2">
    <source>
        <dbReference type="ARBA" id="ARBA00009539"/>
    </source>
</evidence>
<dbReference type="GO" id="GO:0004146">
    <property type="term" value="F:dihydrofolate reductase activity"/>
    <property type="evidence" value="ECO:0007669"/>
    <property type="project" value="UniProtKB-EC"/>
</dbReference>
<dbReference type="PROSITE" id="PS00075">
    <property type="entry name" value="DHFR_1"/>
    <property type="match status" value="1"/>
</dbReference>
<keyword evidence="5 8" id="KW-0521">NADP</keyword>
<dbReference type="GO" id="GO:0046654">
    <property type="term" value="P:tetrahydrofolate biosynthetic process"/>
    <property type="evidence" value="ECO:0007669"/>
    <property type="project" value="UniProtKB-UniPathway"/>
</dbReference>
<gene>
    <name evidence="11" type="ORF">XM53_03100</name>
</gene>
<dbReference type="CDD" id="cd00209">
    <property type="entry name" value="DHFR"/>
    <property type="match status" value="1"/>
</dbReference>
<dbReference type="STRING" id="1641875.XM53_03100"/>
<evidence type="ECO:0000313" key="12">
    <source>
        <dbReference type="Proteomes" id="UP000051295"/>
    </source>
</evidence>
<dbReference type="PANTHER" id="PTHR48069">
    <property type="entry name" value="DIHYDROFOLATE REDUCTASE"/>
    <property type="match status" value="1"/>
</dbReference>
<dbReference type="EC" id="1.5.1.3" evidence="3 8"/>
<dbReference type="PRINTS" id="PR00070">
    <property type="entry name" value="DHFR"/>
</dbReference>
<dbReference type="GO" id="GO:0050661">
    <property type="term" value="F:NADP binding"/>
    <property type="evidence" value="ECO:0007669"/>
    <property type="project" value="InterPro"/>
</dbReference>
<proteinExistence type="inferred from homology"/>
<accession>A0A0T5P0M7</accession>
<evidence type="ECO:0000256" key="1">
    <source>
        <dbReference type="ARBA" id="ARBA00004903"/>
    </source>
</evidence>
<dbReference type="EMBL" id="LAXJ01000002">
    <property type="protein sequence ID" value="KRS14700.1"/>
    <property type="molecule type" value="Genomic_DNA"/>
</dbReference>
<dbReference type="PIRSF" id="PIRSF000194">
    <property type="entry name" value="DHFR"/>
    <property type="match status" value="1"/>
</dbReference>
<evidence type="ECO:0000256" key="9">
    <source>
        <dbReference type="RuleBase" id="RU004474"/>
    </source>
</evidence>
<evidence type="ECO:0000256" key="8">
    <source>
        <dbReference type="PIRNR" id="PIRNR000194"/>
    </source>
</evidence>
<dbReference type="OrthoDB" id="9804315at2"/>
<sequence length="162" mass="17953">MISLVVATDRNRAIGRQGGIPWHIPADLKFFSRETTGTACIMGRRTWESLPAKFRPLPNRLNLVVSSGSPEGAEHVHRSVDSAIAAAHDTGYAHICGIGGAGIYDALLPRADRLVITEVDLAVEDADTWFPEYEAAEWVETTRFVLQDEDPRCEVVELLRKR</sequence>
<dbReference type="PANTHER" id="PTHR48069:SF3">
    <property type="entry name" value="DIHYDROFOLATE REDUCTASE"/>
    <property type="match status" value="1"/>
</dbReference>
<dbReference type="InterPro" id="IPR024072">
    <property type="entry name" value="DHFR-like_dom_sf"/>
</dbReference>
<evidence type="ECO:0000259" key="10">
    <source>
        <dbReference type="PROSITE" id="PS51330"/>
    </source>
</evidence>
<dbReference type="PROSITE" id="PS51330">
    <property type="entry name" value="DHFR_2"/>
    <property type="match status" value="1"/>
</dbReference>
<keyword evidence="6 8" id="KW-0560">Oxidoreductase</keyword>
<reference evidence="11 12" key="1">
    <citation type="submission" date="2015-04" db="EMBL/GenBank/DDBJ databases">
        <title>The draft genome sequence of Roseovarius sp.R12b.</title>
        <authorList>
            <person name="Li G."/>
            <person name="Lai Q."/>
            <person name="Shao Z."/>
            <person name="Yan P."/>
        </authorList>
    </citation>
    <scope>NUCLEOTIDE SEQUENCE [LARGE SCALE GENOMIC DNA]</scope>
    <source>
        <strain evidence="11 12">R12B</strain>
    </source>
</reference>
<dbReference type="Proteomes" id="UP000051295">
    <property type="component" value="Unassembled WGS sequence"/>
</dbReference>
<comment type="caution">
    <text evidence="11">The sequence shown here is derived from an EMBL/GenBank/DDBJ whole genome shotgun (WGS) entry which is preliminary data.</text>
</comment>
<name>A0A0T5P0M7_9RHOB</name>
<protein>
    <recommendedName>
        <fullName evidence="3 8">Dihydrofolate reductase</fullName>
        <ecNumber evidence="3 8">1.5.1.3</ecNumber>
    </recommendedName>
</protein>
<evidence type="ECO:0000313" key="11">
    <source>
        <dbReference type="EMBL" id="KRS14700.1"/>
    </source>
</evidence>
<evidence type="ECO:0000256" key="6">
    <source>
        <dbReference type="ARBA" id="ARBA00023002"/>
    </source>
</evidence>
<dbReference type="RefSeq" id="WP_057790121.1">
    <property type="nucleotide sequence ID" value="NZ_LAXJ01000002.1"/>
</dbReference>
<evidence type="ECO:0000256" key="3">
    <source>
        <dbReference type="ARBA" id="ARBA00012856"/>
    </source>
</evidence>
<evidence type="ECO:0000256" key="7">
    <source>
        <dbReference type="ARBA" id="ARBA00025067"/>
    </source>
</evidence>
<comment type="similarity">
    <text evidence="2 8 9">Belongs to the dihydrofolate reductase family.</text>
</comment>
<evidence type="ECO:0000256" key="5">
    <source>
        <dbReference type="ARBA" id="ARBA00022857"/>
    </source>
</evidence>
<dbReference type="GO" id="GO:0046452">
    <property type="term" value="P:dihydrofolate metabolic process"/>
    <property type="evidence" value="ECO:0007669"/>
    <property type="project" value="TreeGrafter"/>
</dbReference>
<comment type="function">
    <text evidence="7 8">Key enzyme in folate metabolism. Catalyzes an essential reaction for de novo glycine and purine synthesis, and for DNA precursor synthesis.</text>
</comment>
<dbReference type="InterPro" id="IPR017925">
    <property type="entry name" value="DHFR_CS"/>
</dbReference>
<dbReference type="GO" id="GO:0005829">
    <property type="term" value="C:cytosol"/>
    <property type="evidence" value="ECO:0007669"/>
    <property type="project" value="TreeGrafter"/>
</dbReference>
<evidence type="ECO:0000256" key="4">
    <source>
        <dbReference type="ARBA" id="ARBA00022563"/>
    </source>
</evidence>
<dbReference type="InterPro" id="IPR012259">
    <property type="entry name" value="DHFR"/>
</dbReference>
<keyword evidence="4 8" id="KW-0554">One-carbon metabolism</keyword>
<dbReference type="SUPFAM" id="SSF53597">
    <property type="entry name" value="Dihydrofolate reductase-like"/>
    <property type="match status" value="1"/>
</dbReference>
<dbReference type="Gene3D" id="3.40.430.10">
    <property type="entry name" value="Dihydrofolate Reductase, subunit A"/>
    <property type="match status" value="1"/>
</dbReference>
<dbReference type="InterPro" id="IPR001796">
    <property type="entry name" value="DHFR_dom"/>
</dbReference>
<organism evidence="11 12">
    <name type="scientific">Roseovarius atlanticus</name>
    <dbReference type="NCBI Taxonomy" id="1641875"/>
    <lineage>
        <taxon>Bacteria</taxon>
        <taxon>Pseudomonadati</taxon>
        <taxon>Pseudomonadota</taxon>
        <taxon>Alphaproteobacteria</taxon>
        <taxon>Rhodobacterales</taxon>
        <taxon>Roseobacteraceae</taxon>
        <taxon>Roseovarius</taxon>
    </lineage>
</organism>
<comment type="catalytic activity">
    <reaction evidence="8">
        <text>(6S)-5,6,7,8-tetrahydrofolate + NADP(+) = 7,8-dihydrofolate + NADPH + H(+)</text>
        <dbReference type="Rhea" id="RHEA:15009"/>
        <dbReference type="ChEBI" id="CHEBI:15378"/>
        <dbReference type="ChEBI" id="CHEBI:57451"/>
        <dbReference type="ChEBI" id="CHEBI:57453"/>
        <dbReference type="ChEBI" id="CHEBI:57783"/>
        <dbReference type="ChEBI" id="CHEBI:58349"/>
        <dbReference type="EC" id="1.5.1.3"/>
    </reaction>
</comment>
<dbReference type="Pfam" id="PF00186">
    <property type="entry name" value="DHFR_1"/>
    <property type="match status" value="1"/>
</dbReference>
<comment type="pathway">
    <text evidence="1 8">Cofactor biosynthesis; tetrahydrofolate biosynthesis; 5,6,7,8-tetrahydrofolate from 7,8-dihydrofolate: step 1/1.</text>
</comment>
<dbReference type="UniPathway" id="UPA00077">
    <property type="reaction ID" value="UER00158"/>
</dbReference>
<dbReference type="GO" id="GO:0006730">
    <property type="term" value="P:one-carbon metabolic process"/>
    <property type="evidence" value="ECO:0007669"/>
    <property type="project" value="UniProtKB-KW"/>
</dbReference>
<keyword evidence="12" id="KW-1185">Reference proteome</keyword>
<dbReference type="AlphaFoldDB" id="A0A0T5P0M7"/>